<feature type="compositionally biased region" description="Polar residues" evidence="1">
    <location>
        <begin position="470"/>
        <end position="481"/>
    </location>
</feature>
<dbReference type="PANTHER" id="PTHR23011:SF28">
    <property type="entry name" value="CYCLIC NUCLEOTIDE-BINDING DOMAIN CONTAINING PROTEIN"/>
    <property type="match status" value="1"/>
</dbReference>
<feature type="domain" description="Cyclic nucleotide-binding" evidence="2">
    <location>
        <begin position="316"/>
        <end position="363"/>
    </location>
</feature>
<accession>A0A2R5G309</accession>
<feature type="compositionally biased region" description="Polar residues" evidence="1">
    <location>
        <begin position="69"/>
        <end position="81"/>
    </location>
</feature>
<gene>
    <name evidence="3" type="ORF">FCC1311_016352</name>
</gene>
<dbReference type="InterPro" id="IPR000595">
    <property type="entry name" value="cNMP-bd_dom"/>
</dbReference>
<feature type="region of interest" description="Disordered" evidence="1">
    <location>
        <begin position="438"/>
        <end position="481"/>
    </location>
</feature>
<dbReference type="InterPro" id="IPR014710">
    <property type="entry name" value="RmlC-like_jellyroll"/>
</dbReference>
<reference evidence="3 4" key="1">
    <citation type="submission" date="2017-12" db="EMBL/GenBank/DDBJ databases">
        <title>Sequencing, de novo assembly and annotation of complete genome of a new Thraustochytrid species, strain FCC1311.</title>
        <authorList>
            <person name="Sedici K."/>
            <person name="Godart F."/>
            <person name="Aiese Cigliano R."/>
            <person name="Sanseverino W."/>
            <person name="Barakat M."/>
            <person name="Ortet P."/>
            <person name="Marechal E."/>
            <person name="Cagnac O."/>
            <person name="Amato A."/>
        </authorList>
    </citation>
    <scope>NUCLEOTIDE SEQUENCE [LARGE SCALE GENOMIC DNA]</scope>
</reference>
<dbReference type="SUPFAM" id="SSF51206">
    <property type="entry name" value="cAMP-binding domain-like"/>
    <property type="match status" value="2"/>
</dbReference>
<dbReference type="InParanoid" id="A0A2R5G309"/>
<dbReference type="InterPro" id="IPR018490">
    <property type="entry name" value="cNMP-bd_dom_sf"/>
</dbReference>
<dbReference type="PANTHER" id="PTHR23011">
    <property type="entry name" value="CYCLIC NUCLEOTIDE-BINDING DOMAIN CONTAINING PROTEIN"/>
    <property type="match status" value="1"/>
</dbReference>
<sequence length="624" mass="69731">MARQRTEQLIRAAVKELAEVPHTTQRLTIEKRASTLLEALHKSGGSKLLHELAEQQTTLVTLSDTTNTAANPGSNGEDTSSANEEDAADGNAALSKFDFGPLTLTVKRAGSTIDNALLARTANSTHAGQDNLSSGCRNGPLPQNRSLQEARRRVVRKLRLVGRMAVVMRNYRQEAEEKLRRRRIEERWDTVRQIAKASLAVLHMRKGVTTSVLSGAWFEDYPLLRRNLVVSPGQRSREAVRQIADELHRTRAFSDFSIPTPARRRIARSAELEAKERNKRANLETRIFGAKRAAELHQHAARHHGKEKKEASFTEVAVLRAGESFGGLGLRTVALGKRKASAIAVEYTELLRIEAVDYREVFMSHEMERIARPVRFLKGMPEFAMLVDDELTQLAYSVRATRFSSGTVISRQGQPIDDTLQFGIVTIGRCRRIKLLRHDGSEPTPGDLAQHAQSNQAGETDEDENKGAVSPQQPANTSGVTDQLQEYSFQSVGPGSILADRAALVDGQNTVHTHSCTVIADTCVEVYFIPRNSLVFALRNGGKFRELLRKLTPAPTPNKLRDLLEQRNMWIRFQQRFVRETLNETRKGQKIREAIDRSRLAAAHVEGPQLLHNVSHSRVEEDET</sequence>
<dbReference type="OrthoDB" id="2021138at2759"/>
<dbReference type="PROSITE" id="PS50042">
    <property type="entry name" value="CNMP_BINDING_3"/>
    <property type="match status" value="1"/>
</dbReference>
<proteinExistence type="predicted"/>
<keyword evidence="4" id="KW-1185">Reference proteome</keyword>
<feature type="region of interest" description="Disordered" evidence="1">
    <location>
        <begin position="126"/>
        <end position="149"/>
    </location>
</feature>
<dbReference type="AlphaFoldDB" id="A0A2R5G309"/>
<protein>
    <submittedName>
        <fullName evidence="3">cAMP-dependent protein kinase regulatory subunit</fullName>
    </submittedName>
</protein>
<evidence type="ECO:0000313" key="3">
    <source>
        <dbReference type="EMBL" id="GBG25417.1"/>
    </source>
</evidence>
<feature type="compositionally biased region" description="Polar residues" evidence="1">
    <location>
        <begin position="126"/>
        <end position="147"/>
    </location>
</feature>
<comment type="caution">
    <text evidence="3">The sequence shown here is derived from an EMBL/GenBank/DDBJ whole genome shotgun (WGS) entry which is preliminary data.</text>
</comment>
<organism evidence="3 4">
    <name type="scientific">Hondaea fermentalgiana</name>
    <dbReference type="NCBI Taxonomy" id="2315210"/>
    <lineage>
        <taxon>Eukaryota</taxon>
        <taxon>Sar</taxon>
        <taxon>Stramenopiles</taxon>
        <taxon>Bigyra</taxon>
        <taxon>Labyrinthulomycetes</taxon>
        <taxon>Thraustochytrida</taxon>
        <taxon>Thraustochytriidae</taxon>
        <taxon>Hondaea</taxon>
    </lineage>
</organism>
<dbReference type="Gene3D" id="2.60.120.10">
    <property type="entry name" value="Jelly Rolls"/>
    <property type="match status" value="2"/>
</dbReference>
<name>A0A2R5G309_9STRA</name>
<evidence type="ECO:0000313" key="4">
    <source>
        <dbReference type="Proteomes" id="UP000241890"/>
    </source>
</evidence>
<dbReference type="Proteomes" id="UP000241890">
    <property type="component" value="Unassembled WGS sequence"/>
</dbReference>
<evidence type="ECO:0000256" key="1">
    <source>
        <dbReference type="SAM" id="MobiDB-lite"/>
    </source>
</evidence>
<evidence type="ECO:0000259" key="2">
    <source>
        <dbReference type="PROSITE" id="PS50042"/>
    </source>
</evidence>
<dbReference type="EMBL" id="BEYU01000012">
    <property type="protein sequence ID" value="GBG25417.1"/>
    <property type="molecule type" value="Genomic_DNA"/>
</dbReference>
<feature type="region of interest" description="Disordered" evidence="1">
    <location>
        <begin position="64"/>
        <end position="87"/>
    </location>
</feature>